<evidence type="ECO:0000313" key="2">
    <source>
        <dbReference type="Proteomes" id="UP000002383"/>
    </source>
</evidence>
<protein>
    <recommendedName>
        <fullName evidence="3">PEP-CTERM system associated protein</fullName>
    </recommendedName>
</protein>
<sequence length="472" mass="52801" precursor="true">MKVAASHSCIHRVGLVVLFCCAVIVAPVCSANWELTPSVAVGVIYSDNINLEPRGQENADLVMEVTPGIDASFDGRRVDADIRYRLQSYFYRDNSDLDEVFHQLSARGTAELSDETFYLDGGLAVRQQVIDASAPVPTGTIAGAGNLTDEYTAYISPHWRTQLTDTVRADLRYAIGMVSYDDNTLDDSVQHAVAAQVENTSVADRLYWAARYRLSRVDYEDQDSITLEQATVELGIPITTQARLVVIGGAERNEFELTDGSDAPDDTLWAIGIRSQRAGRYEFEALVGERSFGDTYSLRWVQEGRRWRTQALYDEDFVTYAQTRLEFDPRSPESILPGPALGTAVGEVYLRELGQLELALNTARTTTTARVYNERRLYQTTDREETLKGFDLTWNWALRPRTTVLLSAGVQESRLLGIDTPDELTLVSAGVQQQLGRRLSGTLFLRRTDVKSDLPEREYREHSVAARLIATF</sequence>
<dbReference type="KEGG" id="tgr:Tgr7_2389"/>
<proteinExistence type="predicted"/>
<evidence type="ECO:0008006" key="3">
    <source>
        <dbReference type="Google" id="ProtNLM"/>
    </source>
</evidence>
<keyword evidence="2" id="KW-1185">Reference proteome</keyword>
<dbReference type="RefSeq" id="WP_012638942.1">
    <property type="nucleotide sequence ID" value="NC_011901.1"/>
</dbReference>
<dbReference type="EMBL" id="CP001339">
    <property type="protein sequence ID" value="ACL73467.1"/>
    <property type="molecule type" value="Genomic_DNA"/>
</dbReference>
<name>B8GVC1_THISH</name>
<gene>
    <name evidence="1" type="ordered locus">Tgr7_2389</name>
</gene>
<dbReference type="AlphaFoldDB" id="B8GVC1"/>
<accession>B8GVC1</accession>
<dbReference type="STRING" id="396588.Tgr7_2389"/>
<organism evidence="1 2">
    <name type="scientific">Thioalkalivibrio sulfidiphilus (strain HL-EbGR7)</name>
    <dbReference type="NCBI Taxonomy" id="396588"/>
    <lineage>
        <taxon>Bacteria</taxon>
        <taxon>Pseudomonadati</taxon>
        <taxon>Pseudomonadota</taxon>
        <taxon>Gammaproteobacteria</taxon>
        <taxon>Chromatiales</taxon>
        <taxon>Ectothiorhodospiraceae</taxon>
        <taxon>Thioalkalivibrio</taxon>
    </lineage>
</organism>
<dbReference type="NCBIfam" id="TIGR03016">
    <property type="entry name" value="pepcterm_hypo_1"/>
    <property type="match status" value="1"/>
</dbReference>
<dbReference type="HOGENOM" id="CLU_037738_1_0_6"/>
<dbReference type="InterPro" id="IPR017467">
    <property type="entry name" value="CHP03016_PEP-CTERM"/>
</dbReference>
<dbReference type="Proteomes" id="UP000002383">
    <property type="component" value="Chromosome"/>
</dbReference>
<evidence type="ECO:0000313" key="1">
    <source>
        <dbReference type="EMBL" id="ACL73467.1"/>
    </source>
</evidence>
<dbReference type="OrthoDB" id="5567701at2"/>
<reference evidence="1 2" key="1">
    <citation type="journal article" date="2011" name="Stand. Genomic Sci.">
        <title>Complete genome sequence of 'Thioalkalivibrio sulfidophilus' HL-EbGr7.</title>
        <authorList>
            <person name="Muyzer G."/>
            <person name="Sorokin D.Y."/>
            <person name="Mavromatis K."/>
            <person name="Lapidus A."/>
            <person name="Clum A."/>
            <person name="Ivanova N."/>
            <person name="Pati A."/>
            <person name="d'Haeseleer P."/>
            <person name="Woyke T."/>
            <person name="Kyrpides N.C."/>
        </authorList>
    </citation>
    <scope>NUCLEOTIDE SEQUENCE [LARGE SCALE GENOMIC DNA]</scope>
    <source>
        <strain evidence="1 2">HL-EbGR7</strain>
    </source>
</reference>